<sequence>MSSQSSSESTSSSSYSGSTATSPYLGMGPRRPFAIIPAGSRPVVATCVIPPLDRSVGLAVATVVAALPEGIPIILMLGEFAENTVLMVAEFEVLPGEFAAEVAGDVEIATEIAGDTVAVDLTTGVTVEAVGPSKKRRRKHKKHRSKGSSKSSKRSQSRSERQAAKDAAEEVENTKHLKEMLVWWGQAREELKEPSSRTAEMVGEKLDPGWAISAQSSVLRSLVGQDS</sequence>
<name>A0AAE1XIL1_9LAMI</name>
<comment type="caution">
    <text evidence="2">The sequence shown here is derived from an EMBL/GenBank/DDBJ whole genome shotgun (WGS) entry which is preliminary data.</text>
</comment>
<dbReference type="EMBL" id="JACGWO010000013">
    <property type="protein sequence ID" value="KAK4412434.1"/>
    <property type="molecule type" value="Genomic_DNA"/>
</dbReference>
<evidence type="ECO:0000256" key="1">
    <source>
        <dbReference type="SAM" id="MobiDB-lite"/>
    </source>
</evidence>
<gene>
    <name evidence="2" type="ORF">Salat_2890500</name>
</gene>
<feature type="compositionally biased region" description="Basic residues" evidence="1">
    <location>
        <begin position="133"/>
        <end position="156"/>
    </location>
</feature>
<organism evidence="2 3">
    <name type="scientific">Sesamum alatum</name>
    <dbReference type="NCBI Taxonomy" id="300844"/>
    <lineage>
        <taxon>Eukaryota</taxon>
        <taxon>Viridiplantae</taxon>
        <taxon>Streptophyta</taxon>
        <taxon>Embryophyta</taxon>
        <taxon>Tracheophyta</taxon>
        <taxon>Spermatophyta</taxon>
        <taxon>Magnoliopsida</taxon>
        <taxon>eudicotyledons</taxon>
        <taxon>Gunneridae</taxon>
        <taxon>Pentapetalae</taxon>
        <taxon>asterids</taxon>
        <taxon>lamiids</taxon>
        <taxon>Lamiales</taxon>
        <taxon>Pedaliaceae</taxon>
        <taxon>Sesamum</taxon>
    </lineage>
</organism>
<reference evidence="2" key="2">
    <citation type="journal article" date="2024" name="Plant">
        <title>Genomic evolution and insights into agronomic trait innovations of Sesamum species.</title>
        <authorList>
            <person name="Miao H."/>
            <person name="Wang L."/>
            <person name="Qu L."/>
            <person name="Liu H."/>
            <person name="Sun Y."/>
            <person name="Le M."/>
            <person name="Wang Q."/>
            <person name="Wei S."/>
            <person name="Zheng Y."/>
            <person name="Lin W."/>
            <person name="Duan Y."/>
            <person name="Cao H."/>
            <person name="Xiong S."/>
            <person name="Wang X."/>
            <person name="Wei L."/>
            <person name="Li C."/>
            <person name="Ma Q."/>
            <person name="Ju M."/>
            <person name="Zhao R."/>
            <person name="Li G."/>
            <person name="Mu C."/>
            <person name="Tian Q."/>
            <person name="Mei H."/>
            <person name="Zhang T."/>
            <person name="Gao T."/>
            <person name="Zhang H."/>
        </authorList>
    </citation>
    <scope>NUCLEOTIDE SEQUENCE</scope>
    <source>
        <strain evidence="2">3651</strain>
    </source>
</reference>
<protein>
    <submittedName>
        <fullName evidence="2">Uncharacterized protein</fullName>
    </submittedName>
</protein>
<feature type="region of interest" description="Disordered" evidence="1">
    <location>
        <begin position="1"/>
        <end position="23"/>
    </location>
</feature>
<dbReference type="Proteomes" id="UP001293254">
    <property type="component" value="Unassembled WGS sequence"/>
</dbReference>
<reference evidence="2" key="1">
    <citation type="submission" date="2020-06" db="EMBL/GenBank/DDBJ databases">
        <authorList>
            <person name="Li T."/>
            <person name="Hu X."/>
            <person name="Zhang T."/>
            <person name="Song X."/>
            <person name="Zhang H."/>
            <person name="Dai N."/>
            <person name="Sheng W."/>
            <person name="Hou X."/>
            <person name="Wei L."/>
        </authorList>
    </citation>
    <scope>NUCLEOTIDE SEQUENCE</scope>
    <source>
        <strain evidence="2">3651</strain>
        <tissue evidence="2">Leaf</tissue>
    </source>
</reference>
<proteinExistence type="predicted"/>
<evidence type="ECO:0000313" key="3">
    <source>
        <dbReference type="Proteomes" id="UP001293254"/>
    </source>
</evidence>
<keyword evidence="3" id="KW-1185">Reference proteome</keyword>
<feature type="region of interest" description="Disordered" evidence="1">
    <location>
        <begin position="129"/>
        <end position="173"/>
    </location>
</feature>
<dbReference type="AlphaFoldDB" id="A0AAE1XIL1"/>
<feature type="compositionally biased region" description="Basic and acidic residues" evidence="1">
    <location>
        <begin position="157"/>
        <end position="173"/>
    </location>
</feature>
<accession>A0AAE1XIL1</accession>
<feature type="compositionally biased region" description="Low complexity" evidence="1">
    <location>
        <begin position="1"/>
        <end position="22"/>
    </location>
</feature>
<evidence type="ECO:0000313" key="2">
    <source>
        <dbReference type="EMBL" id="KAK4412434.1"/>
    </source>
</evidence>